<accession>K9EW93</accession>
<dbReference type="AlphaFoldDB" id="K9EW93"/>
<keyword evidence="2" id="KW-0479">Metal-binding</keyword>
<feature type="binding site" evidence="2">
    <location>
        <position position="112"/>
    </location>
    <ligand>
        <name>Mn(2+)</name>
        <dbReference type="ChEBI" id="CHEBI:29035"/>
        <label>2</label>
    </ligand>
</feature>
<keyword evidence="2" id="KW-0464">Manganese</keyword>
<comment type="cofactor">
    <cofactor evidence="2">
        <name>Mn(2+)</name>
        <dbReference type="ChEBI" id="CHEBI:29035"/>
    </cofactor>
    <text evidence="2">The Mn(2+) ion enhances activity.</text>
</comment>
<sequence>MSRFDAVKSLEEIQPKLEELYVELHQNPELSMLEEETAQRLDGLLTDFGFETMRIGGGVVGILKNGEGPAVLYRADIDGLPVEEATGLDYASTKTQQDRNGATQHVMHACGHDFHMTAGIGAAWVLANNKDAWSGTYVALFQPAEETAEGARSMVADGLVDKVNEKIGKLDVALAQHVLTVPESGKVGTTAGPVLSTAASLRITVTGKGSHGSMPHLGIDPILLASSIVVRLQGIVAREIAPSDFAVVTVGSLQAGTQANIIPNAATLLLNVRAYSNEIREQLIEAIRRIVIAECEASGTEVEPSIEVYDEFPLTNNDEEVHEVVRSAFIEYFGEDRVEHLAPVTASEDFSIVPDAFGVPYCYWGFGGFEAGQQTYPNHNPHFGPTLQPTLRTGAEAAATAALAYLGKGAN</sequence>
<dbReference type="Pfam" id="PF01546">
    <property type="entry name" value="Peptidase_M20"/>
    <property type="match status" value="1"/>
</dbReference>
<dbReference type="GO" id="GO:0019877">
    <property type="term" value="P:diaminopimelate biosynthetic process"/>
    <property type="evidence" value="ECO:0007669"/>
    <property type="project" value="UniProtKB-ARBA"/>
</dbReference>
<dbReference type="RefSeq" id="WP_007001224.1">
    <property type="nucleotide sequence ID" value="NZ_JH992955.1"/>
</dbReference>
<dbReference type="PANTHER" id="PTHR11014:SF63">
    <property type="entry name" value="METALLOPEPTIDASE, PUTATIVE (AFU_ORTHOLOGUE AFUA_6G09600)-RELATED"/>
    <property type="match status" value="1"/>
</dbReference>
<dbReference type="InterPro" id="IPR002933">
    <property type="entry name" value="Peptidase_M20"/>
</dbReference>
<dbReference type="NCBIfam" id="TIGR01891">
    <property type="entry name" value="amidohydrolases"/>
    <property type="match status" value="1"/>
</dbReference>
<reference evidence="4 5" key="1">
    <citation type="submission" date="2012-09" db="EMBL/GenBank/DDBJ databases">
        <title>The Genome Sequence of Actinobaculum massiliae ACS-171-V-COL2.</title>
        <authorList>
            <consortium name="The Broad Institute Genome Sequencing Platform"/>
            <person name="Earl A."/>
            <person name="Ward D."/>
            <person name="Feldgarden M."/>
            <person name="Gevers D."/>
            <person name="Saerens B."/>
            <person name="Vaneechoutte M."/>
            <person name="Walker B."/>
            <person name="Young S.K."/>
            <person name="Zeng Q."/>
            <person name="Gargeya S."/>
            <person name="Fitzgerald M."/>
            <person name="Haas B."/>
            <person name="Abouelleil A."/>
            <person name="Alvarado L."/>
            <person name="Arachchi H.M."/>
            <person name="Berlin A."/>
            <person name="Chapman S.B."/>
            <person name="Goldberg J."/>
            <person name="Griggs A."/>
            <person name="Gujja S."/>
            <person name="Hansen M."/>
            <person name="Howarth C."/>
            <person name="Imamovic A."/>
            <person name="Larimer J."/>
            <person name="McCowen C."/>
            <person name="Montmayeur A."/>
            <person name="Murphy C."/>
            <person name="Neiman D."/>
            <person name="Pearson M."/>
            <person name="Priest M."/>
            <person name="Roberts A."/>
            <person name="Saif S."/>
            <person name="Shea T."/>
            <person name="Sisk P."/>
            <person name="Sykes S."/>
            <person name="Wortman J."/>
            <person name="Nusbaum C."/>
            <person name="Birren B."/>
        </authorList>
    </citation>
    <scope>NUCLEOTIDE SEQUENCE [LARGE SCALE GENOMIC DNA]</scope>
    <source>
        <strain evidence="5">ACS-171-V-Col2</strain>
    </source>
</reference>
<feature type="domain" description="Peptidase M20 dimerisation" evidence="3">
    <location>
        <begin position="198"/>
        <end position="295"/>
    </location>
</feature>
<gene>
    <name evidence="4" type="ORF">HMPREF9233_01018</name>
</gene>
<dbReference type="eggNOG" id="COG1473">
    <property type="taxonomic scope" value="Bacteria"/>
</dbReference>
<feature type="binding site" evidence="2">
    <location>
        <position position="146"/>
    </location>
    <ligand>
        <name>Mn(2+)</name>
        <dbReference type="ChEBI" id="CHEBI:29035"/>
        <label>2</label>
    </ligand>
</feature>
<keyword evidence="5" id="KW-1185">Reference proteome</keyword>
<dbReference type="GO" id="GO:0050118">
    <property type="term" value="F:N-acetyldiaminopimelate deacetylase activity"/>
    <property type="evidence" value="ECO:0007669"/>
    <property type="project" value="UniProtKB-ARBA"/>
</dbReference>
<feature type="binding site" evidence="2">
    <location>
        <position position="379"/>
    </location>
    <ligand>
        <name>Mn(2+)</name>
        <dbReference type="ChEBI" id="CHEBI:29035"/>
        <label>2</label>
    </ligand>
</feature>
<proteinExistence type="predicted"/>
<dbReference type="STRING" id="202789.GCA_001457435_01101"/>
<dbReference type="InterPro" id="IPR011650">
    <property type="entry name" value="Peptidase_M20_dimer"/>
</dbReference>
<dbReference type="SUPFAM" id="SSF55031">
    <property type="entry name" value="Bacterial exopeptidase dimerisation domain"/>
    <property type="match status" value="1"/>
</dbReference>
<dbReference type="Gene3D" id="3.30.70.360">
    <property type="match status" value="1"/>
</dbReference>
<organism evidence="4 5">
    <name type="scientific">Actinobaculum massiliense ACS-171-V-Col2</name>
    <dbReference type="NCBI Taxonomy" id="883066"/>
    <lineage>
        <taxon>Bacteria</taxon>
        <taxon>Bacillati</taxon>
        <taxon>Actinomycetota</taxon>
        <taxon>Actinomycetes</taxon>
        <taxon>Actinomycetales</taxon>
        <taxon>Actinomycetaceae</taxon>
        <taxon>Actinobaculum</taxon>
    </lineage>
</organism>
<dbReference type="InterPro" id="IPR017439">
    <property type="entry name" value="Amidohydrolase"/>
</dbReference>
<dbReference type="PANTHER" id="PTHR11014">
    <property type="entry name" value="PEPTIDASE M20 FAMILY MEMBER"/>
    <property type="match status" value="1"/>
</dbReference>
<feature type="binding site" evidence="2">
    <location>
        <position position="177"/>
    </location>
    <ligand>
        <name>Mn(2+)</name>
        <dbReference type="ChEBI" id="CHEBI:29035"/>
        <label>2</label>
    </ligand>
</feature>
<dbReference type="HOGENOM" id="CLU_023257_6_0_11"/>
<evidence type="ECO:0000313" key="5">
    <source>
        <dbReference type="Proteomes" id="UP000009888"/>
    </source>
</evidence>
<evidence type="ECO:0000256" key="1">
    <source>
        <dbReference type="ARBA" id="ARBA00022801"/>
    </source>
</evidence>
<evidence type="ECO:0000313" key="4">
    <source>
        <dbReference type="EMBL" id="EKU95257.1"/>
    </source>
</evidence>
<dbReference type="Gene3D" id="3.40.630.10">
    <property type="entry name" value="Zn peptidases"/>
    <property type="match status" value="1"/>
</dbReference>
<name>K9EW93_9ACTO</name>
<keyword evidence="1 4" id="KW-0378">Hydrolase</keyword>
<dbReference type="Pfam" id="PF07687">
    <property type="entry name" value="M20_dimer"/>
    <property type="match status" value="1"/>
</dbReference>
<evidence type="ECO:0000259" key="3">
    <source>
        <dbReference type="Pfam" id="PF07687"/>
    </source>
</evidence>
<comment type="caution">
    <text evidence="4">The sequence shown here is derived from an EMBL/GenBank/DDBJ whole genome shotgun (WGS) entry which is preliminary data.</text>
</comment>
<dbReference type="SUPFAM" id="SSF53187">
    <property type="entry name" value="Zn-dependent exopeptidases"/>
    <property type="match status" value="1"/>
</dbReference>
<dbReference type="PATRIC" id="fig|883066.3.peg.1061"/>
<dbReference type="InterPro" id="IPR036264">
    <property type="entry name" value="Bact_exopeptidase_dim_dom"/>
</dbReference>
<protein>
    <submittedName>
        <fullName evidence="4">Amidohydrolase</fullName>
    </submittedName>
</protein>
<dbReference type="FunFam" id="3.30.70.360:FF:000001">
    <property type="entry name" value="N-acetyldiaminopimelate deacetylase"/>
    <property type="match status" value="1"/>
</dbReference>
<feature type="binding site" evidence="2">
    <location>
        <position position="110"/>
    </location>
    <ligand>
        <name>Mn(2+)</name>
        <dbReference type="ChEBI" id="CHEBI:29035"/>
        <label>2</label>
    </ligand>
</feature>
<dbReference type="PIRSF" id="PIRSF005962">
    <property type="entry name" value="Pept_M20D_amidohydro"/>
    <property type="match status" value="1"/>
</dbReference>
<dbReference type="Proteomes" id="UP000009888">
    <property type="component" value="Unassembled WGS sequence"/>
</dbReference>
<evidence type="ECO:0000256" key="2">
    <source>
        <dbReference type="PIRSR" id="PIRSR005962-1"/>
    </source>
</evidence>
<dbReference type="GO" id="GO:0046872">
    <property type="term" value="F:metal ion binding"/>
    <property type="evidence" value="ECO:0007669"/>
    <property type="project" value="UniProtKB-KW"/>
</dbReference>
<dbReference type="EMBL" id="AGWL01000005">
    <property type="protein sequence ID" value="EKU95257.1"/>
    <property type="molecule type" value="Genomic_DNA"/>
</dbReference>